<feature type="transmembrane region" description="Helical" evidence="6">
    <location>
        <begin position="65"/>
        <end position="85"/>
    </location>
</feature>
<keyword evidence="5 6" id="KW-0472">Membrane</keyword>
<proteinExistence type="predicted"/>
<feature type="transmembrane region" description="Helical" evidence="6">
    <location>
        <begin position="322"/>
        <end position="341"/>
    </location>
</feature>
<feature type="transmembrane region" description="Helical" evidence="6">
    <location>
        <begin position="121"/>
        <end position="143"/>
    </location>
</feature>
<evidence type="ECO:0000259" key="7">
    <source>
        <dbReference type="PROSITE" id="PS50850"/>
    </source>
</evidence>
<evidence type="ECO:0000256" key="6">
    <source>
        <dbReference type="SAM" id="Phobius"/>
    </source>
</evidence>
<keyword evidence="2" id="KW-0813">Transport</keyword>
<dbReference type="InterPro" id="IPR020846">
    <property type="entry name" value="MFS_dom"/>
</dbReference>
<feature type="domain" description="Major facilitator superfamily (MFS) profile" evidence="7">
    <location>
        <begin position="31"/>
        <end position="437"/>
    </location>
</feature>
<feature type="transmembrane region" description="Helical" evidence="6">
    <location>
        <begin position="347"/>
        <end position="369"/>
    </location>
</feature>
<accession>A0A6J5J4Y1</accession>
<dbReference type="Proteomes" id="UP000494301">
    <property type="component" value="Unassembled WGS sequence"/>
</dbReference>
<sequence>MNTGMECSMDGGGTAARSEADRVFARITRRLVPLLFLCYLTAFVNRNNIGLAKLQMQGALGFTDAVYGVAASAFSVGVLMFELPSNLMLRRVGVRRTLLRIMALWGVAAAATMFVRTPGQFYALRFLLGAFEAGFFPGVVVYLTFWFPPERRAKVIALFMTAAAAAGLVTGPVSGWVLNAMNGVAGLGGWQWLMLLEGVPSIVLGVIAFRVLPEGPEQARWLSPDERRVVQQALGVPEGRHAARHPLRAALREPCVYLLGFTTFSLGCATNLMIFWLPSIIEATGVTNLQHVGLYVVIPNLIGTIAMVWYGRRSDRRRERHLHFIVAVGAGIAGLCTMAVSHGALPGVMAGAILATSGIASAYPVLWAIATRLLPRDAATAGVALISSMGAASGVSSALFGAIRVRAGSLDPALYLVALALVAVVLLFACVIRPKAAEAALINQELRS</sequence>
<dbReference type="Gene3D" id="1.20.1250.20">
    <property type="entry name" value="MFS general substrate transporter like domains"/>
    <property type="match status" value="2"/>
</dbReference>
<protein>
    <submittedName>
        <fullName evidence="8">Nitrate MFS transporter permease</fullName>
    </submittedName>
</protein>
<evidence type="ECO:0000256" key="5">
    <source>
        <dbReference type="ARBA" id="ARBA00023136"/>
    </source>
</evidence>
<dbReference type="PANTHER" id="PTHR43791">
    <property type="entry name" value="PERMEASE-RELATED"/>
    <property type="match status" value="1"/>
</dbReference>
<feature type="transmembrane region" description="Helical" evidence="6">
    <location>
        <begin position="413"/>
        <end position="432"/>
    </location>
</feature>
<dbReference type="CDD" id="cd17319">
    <property type="entry name" value="MFS_ExuT_GudP_like"/>
    <property type="match status" value="1"/>
</dbReference>
<comment type="subcellular location">
    <subcellularLocation>
        <location evidence="1">Membrane</location>
        <topology evidence="1">Multi-pass membrane protein</topology>
    </subcellularLocation>
</comment>
<feature type="transmembrane region" description="Helical" evidence="6">
    <location>
        <begin position="255"/>
        <end position="277"/>
    </location>
</feature>
<dbReference type="Pfam" id="PF07690">
    <property type="entry name" value="MFS_1"/>
    <property type="match status" value="1"/>
</dbReference>
<dbReference type="EMBL" id="CABWIL020000014">
    <property type="protein sequence ID" value="CAB3966682.1"/>
    <property type="molecule type" value="Genomic_DNA"/>
</dbReference>
<dbReference type="InterPro" id="IPR036259">
    <property type="entry name" value="MFS_trans_sf"/>
</dbReference>
<evidence type="ECO:0000256" key="1">
    <source>
        <dbReference type="ARBA" id="ARBA00004141"/>
    </source>
</evidence>
<dbReference type="AlphaFoldDB" id="A0A6J5J4Y1"/>
<dbReference type="PANTHER" id="PTHR43791:SF36">
    <property type="entry name" value="TRANSPORTER, PUTATIVE (AFU_ORTHOLOGUE AFUA_6G08340)-RELATED"/>
    <property type="match status" value="1"/>
</dbReference>
<evidence type="ECO:0000313" key="9">
    <source>
        <dbReference type="Proteomes" id="UP000494301"/>
    </source>
</evidence>
<organism evidence="8 9">
    <name type="scientific">Burkholderia aenigmatica</name>
    <dbReference type="NCBI Taxonomy" id="2015348"/>
    <lineage>
        <taxon>Bacteria</taxon>
        <taxon>Pseudomonadati</taxon>
        <taxon>Pseudomonadota</taxon>
        <taxon>Betaproteobacteria</taxon>
        <taxon>Burkholderiales</taxon>
        <taxon>Burkholderiaceae</taxon>
        <taxon>Burkholderia</taxon>
        <taxon>Burkholderia cepacia complex</taxon>
    </lineage>
</organism>
<dbReference type="FunFam" id="1.20.1250.20:FF:000018">
    <property type="entry name" value="MFS transporter permease"/>
    <property type="match status" value="1"/>
</dbReference>
<dbReference type="RefSeq" id="WP_175222150.1">
    <property type="nucleotide sequence ID" value="NZ_CABWIL020000014.1"/>
</dbReference>
<dbReference type="PROSITE" id="PS50850">
    <property type="entry name" value="MFS"/>
    <property type="match status" value="1"/>
</dbReference>
<evidence type="ECO:0000256" key="4">
    <source>
        <dbReference type="ARBA" id="ARBA00022989"/>
    </source>
</evidence>
<feature type="transmembrane region" description="Helical" evidence="6">
    <location>
        <begin position="289"/>
        <end position="310"/>
    </location>
</feature>
<feature type="transmembrane region" description="Helical" evidence="6">
    <location>
        <begin position="155"/>
        <end position="178"/>
    </location>
</feature>
<keyword evidence="3 6" id="KW-0812">Transmembrane</keyword>
<evidence type="ECO:0000256" key="3">
    <source>
        <dbReference type="ARBA" id="ARBA00022692"/>
    </source>
</evidence>
<feature type="transmembrane region" description="Helical" evidence="6">
    <location>
        <begin position="381"/>
        <end position="401"/>
    </location>
</feature>
<feature type="transmembrane region" description="Helical" evidence="6">
    <location>
        <begin position="190"/>
        <end position="212"/>
    </location>
</feature>
<dbReference type="GO" id="GO:0022857">
    <property type="term" value="F:transmembrane transporter activity"/>
    <property type="evidence" value="ECO:0007669"/>
    <property type="project" value="InterPro"/>
</dbReference>
<name>A0A6J5J4Y1_9BURK</name>
<reference evidence="8 9" key="1">
    <citation type="submission" date="2020-04" db="EMBL/GenBank/DDBJ databases">
        <authorList>
            <person name="Depoorter E."/>
        </authorList>
    </citation>
    <scope>NUCLEOTIDE SEQUENCE [LARGE SCALE GENOMIC DNA]</scope>
    <source>
        <strain evidence="8 9">BCC0217</strain>
    </source>
</reference>
<evidence type="ECO:0000256" key="2">
    <source>
        <dbReference type="ARBA" id="ARBA00022448"/>
    </source>
</evidence>
<dbReference type="InterPro" id="IPR011701">
    <property type="entry name" value="MFS"/>
</dbReference>
<evidence type="ECO:0000313" key="8">
    <source>
        <dbReference type="EMBL" id="CAB3966682.1"/>
    </source>
</evidence>
<gene>
    <name evidence="8" type="ORF">BLA3211_04052</name>
</gene>
<dbReference type="SUPFAM" id="SSF103473">
    <property type="entry name" value="MFS general substrate transporter"/>
    <property type="match status" value="1"/>
</dbReference>
<feature type="transmembrane region" description="Helical" evidence="6">
    <location>
        <begin position="97"/>
        <end position="115"/>
    </location>
</feature>
<keyword evidence="4 6" id="KW-1133">Transmembrane helix</keyword>
<feature type="transmembrane region" description="Helical" evidence="6">
    <location>
        <begin position="27"/>
        <end position="45"/>
    </location>
</feature>
<dbReference type="GO" id="GO:0016020">
    <property type="term" value="C:membrane"/>
    <property type="evidence" value="ECO:0007669"/>
    <property type="project" value="UniProtKB-SubCell"/>
</dbReference>